<dbReference type="PRINTS" id="PR00320">
    <property type="entry name" value="GPROTEINBRPT"/>
</dbReference>
<comment type="subcellular location">
    <subcellularLocation>
        <location evidence="1">Nucleus</location>
    </subcellularLocation>
</comment>
<dbReference type="OrthoDB" id="674604at2759"/>
<dbReference type="InterPro" id="IPR019775">
    <property type="entry name" value="WD40_repeat_CS"/>
</dbReference>
<dbReference type="InterPro" id="IPR036322">
    <property type="entry name" value="WD40_repeat_dom_sf"/>
</dbReference>
<dbReference type="PANTHER" id="PTHR22846">
    <property type="entry name" value="WD40 REPEAT PROTEIN"/>
    <property type="match status" value="1"/>
</dbReference>
<dbReference type="Gene3D" id="2.130.10.10">
    <property type="entry name" value="YVTN repeat-like/Quinoprotein amine dehydrogenase"/>
    <property type="match status" value="1"/>
</dbReference>
<keyword evidence="4" id="KW-0539">Nucleus</keyword>
<feature type="repeat" description="WD" evidence="5">
    <location>
        <begin position="57"/>
        <end position="98"/>
    </location>
</feature>
<dbReference type="InterPro" id="IPR015943">
    <property type="entry name" value="WD40/YVTN_repeat-like_dom_sf"/>
</dbReference>
<dbReference type="InterPro" id="IPR045183">
    <property type="entry name" value="Ebi-like"/>
</dbReference>
<reference evidence="7" key="1">
    <citation type="submission" date="2014-12" db="EMBL/GenBank/DDBJ databases">
        <authorList>
            <person name="Jaenicke S."/>
        </authorList>
    </citation>
    <scope>NUCLEOTIDE SEQUENCE [LARGE SCALE GENOMIC DNA]</scope>
    <source>
        <strain evidence="7">CBS1600</strain>
    </source>
</reference>
<sequence>MTTDTLYNLRYKAQTGHNGYSTSAKISPNGAYIATSSSDCTIRLFDLENGSKLIRVLEGHRDGVNDISWSPDSRHLASVSDDMTLRVWDVEYGECISVMQGHTYHVTCVEFNHKGNLLVTGSSDEAIRLWDALNAKCLKTLSAHSDPIAAVDLCWDSTIIASASYDGMIRLFDTESGQCLKTLIYDKGGSSFPVSYVRFSPNGKYLLSTTLDNTLRLWDYMNNKVVKTFQGAKLEKYTCSSRFIMAKDPLIASGTETGDVLIWDLQSKGIIATLKVSTSPVLAIDVLNNTLIAMDIQGNLLCYDLNEGFSGYDSERTDTN</sequence>
<reference evidence="8 10" key="3">
    <citation type="journal article" date="2016" name="Proc. Natl. Acad. Sci. U.S.A.">
        <title>Comparative genomics of biotechnologically important yeasts.</title>
        <authorList>
            <person name="Riley R."/>
            <person name="Haridas S."/>
            <person name="Wolfe K.H."/>
            <person name="Lopes M.R."/>
            <person name="Hittinger C.T."/>
            <person name="Goeker M."/>
            <person name="Salamov A.A."/>
            <person name="Wisecaver J.H."/>
            <person name="Long T.M."/>
            <person name="Calvey C.H."/>
            <person name="Aerts A.L."/>
            <person name="Barry K.W."/>
            <person name="Choi C."/>
            <person name="Clum A."/>
            <person name="Coughlan A.Y."/>
            <person name="Deshpande S."/>
            <person name="Douglass A.P."/>
            <person name="Hanson S.J."/>
            <person name="Klenk H.-P."/>
            <person name="LaButti K.M."/>
            <person name="Lapidus A."/>
            <person name="Lindquist E.A."/>
            <person name="Lipzen A.M."/>
            <person name="Meier-Kolthoff J.P."/>
            <person name="Ohm R.A."/>
            <person name="Otillar R.P."/>
            <person name="Pangilinan J.L."/>
            <person name="Peng Y."/>
            <person name="Rokas A."/>
            <person name="Rosa C.A."/>
            <person name="Scheuner C."/>
            <person name="Sibirny A.A."/>
            <person name="Slot J.C."/>
            <person name="Stielow J.B."/>
            <person name="Sun H."/>
            <person name="Kurtzman C.P."/>
            <person name="Blackwell M."/>
            <person name="Grigoriev I.V."/>
            <person name="Jeffries T.W."/>
        </authorList>
    </citation>
    <scope>NUCLEOTIDE SEQUENCE [LARGE SCALE GENOMIC DNA]</scope>
    <source>
        <strain evidence="10">ATCC 18201 / CBS 1600 / BCRC 20928 / JCM 3617 / NBRC 0987 / NRRL Y-1542</strain>
        <strain evidence="8">NRRL Y-1542</strain>
    </source>
</reference>
<evidence type="ECO:0000313" key="7">
    <source>
        <dbReference type="EMBL" id="CEP24553.1"/>
    </source>
</evidence>
<evidence type="ECO:0000256" key="5">
    <source>
        <dbReference type="PROSITE-ProRule" id="PRU00221"/>
    </source>
</evidence>
<dbReference type="InterPro" id="IPR020472">
    <property type="entry name" value="WD40_PAC1"/>
</dbReference>
<dbReference type="Proteomes" id="UP000038830">
    <property type="component" value="Unassembled WGS sequence"/>
</dbReference>
<proteinExistence type="predicted"/>
<evidence type="ECO:0000256" key="2">
    <source>
        <dbReference type="ARBA" id="ARBA00022574"/>
    </source>
</evidence>
<evidence type="ECO:0000256" key="4">
    <source>
        <dbReference type="ARBA" id="ARBA00023242"/>
    </source>
</evidence>
<keyword evidence="3" id="KW-0677">Repeat</keyword>
<feature type="repeat" description="WD" evidence="5">
    <location>
        <begin position="141"/>
        <end position="182"/>
    </location>
</feature>
<dbReference type="CDD" id="cd00200">
    <property type="entry name" value="WD40"/>
    <property type="match status" value="1"/>
</dbReference>
<dbReference type="GO" id="GO:0003714">
    <property type="term" value="F:transcription corepressor activity"/>
    <property type="evidence" value="ECO:0007669"/>
    <property type="project" value="InterPro"/>
</dbReference>
<protein>
    <submittedName>
        <fullName evidence="8">WD40 repeat-like protein</fullName>
    </submittedName>
</protein>
<dbReference type="STRING" id="983966.A0A0H5C8K9"/>
<keyword evidence="10" id="KW-1185">Reference proteome</keyword>
<feature type="domain" description="WDR5-like beta-propeller" evidence="6">
    <location>
        <begin position="15"/>
        <end position="289"/>
    </location>
</feature>
<dbReference type="PROSITE" id="PS50082">
    <property type="entry name" value="WD_REPEATS_2"/>
    <property type="match status" value="5"/>
</dbReference>
<keyword evidence="2 5" id="KW-0853">WD repeat</keyword>
<evidence type="ECO:0000256" key="1">
    <source>
        <dbReference type="ARBA" id="ARBA00004123"/>
    </source>
</evidence>
<dbReference type="PROSITE" id="PS50294">
    <property type="entry name" value="WD_REPEATS_REGION"/>
    <property type="match status" value="5"/>
</dbReference>
<evidence type="ECO:0000313" key="8">
    <source>
        <dbReference type="EMBL" id="ODV73363.1"/>
    </source>
</evidence>
<dbReference type="Proteomes" id="UP000094389">
    <property type="component" value="Unassembled WGS sequence"/>
</dbReference>
<evidence type="ECO:0000313" key="10">
    <source>
        <dbReference type="Proteomes" id="UP000094389"/>
    </source>
</evidence>
<dbReference type="PROSITE" id="PS00678">
    <property type="entry name" value="WD_REPEATS_1"/>
    <property type="match status" value="1"/>
</dbReference>
<evidence type="ECO:0000259" key="6">
    <source>
        <dbReference type="Pfam" id="PF25175"/>
    </source>
</evidence>
<evidence type="ECO:0000313" key="9">
    <source>
        <dbReference type="Proteomes" id="UP000038830"/>
    </source>
</evidence>
<dbReference type="RefSeq" id="XP_020070402.1">
    <property type="nucleotide sequence ID" value="XM_020216452.1"/>
</dbReference>
<dbReference type="OMA" id="NYALKCT"/>
<feature type="repeat" description="WD" evidence="5">
    <location>
        <begin position="187"/>
        <end position="228"/>
    </location>
</feature>
<dbReference type="Pfam" id="PF25175">
    <property type="entry name" value="Beta-prop_WDR5"/>
    <property type="match status" value="1"/>
</dbReference>
<accession>A0A1E4S1K7</accession>
<evidence type="ECO:0000256" key="3">
    <source>
        <dbReference type="ARBA" id="ARBA00022737"/>
    </source>
</evidence>
<dbReference type="InterPro" id="IPR059122">
    <property type="entry name" value="Beta-prop_WDR5-like"/>
</dbReference>
<dbReference type="GeneID" id="30990848"/>
<dbReference type="GO" id="GO:0006357">
    <property type="term" value="P:regulation of transcription by RNA polymerase II"/>
    <property type="evidence" value="ECO:0007669"/>
    <property type="project" value="TreeGrafter"/>
</dbReference>
<reference evidence="9" key="2">
    <citation type="journal article" date="2015" name="J. Biotechnol.">
        <title>The structure of the Cyberlindnera jadinii genome and its relation to Candida utilis analyzed by the occurrence of single nucleotide polymorphisms.</title>
        <authorList>
            <person name="Rupp O."/>
            <person name="Brinkrolf K."/>
            <person name="Buerth C."/>
            <person name="Kunigo M."/>
            <person name="Schneider J."/>
            <person name="Jaenicke S."/>
            <person name="Goesmann A."/>
            <person name="Puehler A."/>
            <person name="Jaeger K.-E."/>
            <person name="Ernst J.F."/>
        </authorList>
    </citation>
    <scope>NUCLEOTIDE SEQUENCE [LARGE SCALE GENOMIC DNA]</scope>
    <source>
        <strain evidence="9">ATCC 18201 / CBS 1600 / BCRC 20928 / JCM 3617 / NBRC 0987 / NRRL Y-1542</strain>
    </source>
</reference>
<dbReference type="AlphaFoldDB" id="A0A0H5C8K9"/>
<dbReference type="EMBL" id="CDQK01000006">
    <property type="protein sequence ID" value="CEP24553.1"/>
    <property type="molecule type" value="Genomic_DNA"/>
</dbReference>
<accession>A0A0H5C8K9</accession>
<dbReference type="PANTHER" id="PTHR22846:SF2">
    <property type="entry name" value="F-BOX-LIKE_WD REPEAT-CONTAINING PROTEIN EBI"/>
    <property type="match status" value="1"/>
</dbReference>
<feature type="repeat" description="WD" evidence="5">
    <location>
        <begin position="14"/>
        <end position="55"/>
    </location>
</feature>
<organism evidence="7 9">
    <name type="scientific">Cyberlindnera jadinii (strain ATCC 18201 / CBS 1600 / BCRC 20928 / JCM 3617 / NBRC 0987 / NRRL Y-1542)</name>
    <name type="common">Torula yeast</name>
    <name type="synonym">Candida utilis</name>
    <dbReference type="NCBI Taxonomy" id="983966"/>
    <lineage>
        <taxon>Eukaryota</taxon>
        <taxon>Fungi</taxon>
        <taxon>Dikarya</taxon>
        <taxon>Ascomycota</taxon>
        <taxon>Saccharomycotina</taxon>
        <taxon>Saccharomycetes</taxon>
        <taxon>Phaffomycetales</taxon>
        <taxon>Phaffomycetaceae</taxon>
        <taxon>Cyberlindnera</taxon>
    </lineage>
</organism>
<gene>
    <name evidence="7" type="ORF">BN1211_5396</name>
    <name evidence="8" type="ORF">CYBJADRAFT_173361</name>
</gene>
<dbReference type="EMBL" id="KV453931">
    <property type="protein sequence ID" value="ODV73363.1"/>
    <property type="molecule type" value="Genomic_DNA"/>
</dbReference>
<dbReference type="GO" id="GO:0034967">
    <property type="term" value="C:Set3 complex"/>
    <property type="evidence" value="ECO:0007669"/>
    <property type="project" value="TreeGrafter"/>
</dbReference>
<dbReference type="SMART" id="SM00320">
    <property type="entry name" value="WD40"/>
    <property type="match status" value="7"/>
</dbReference>
<name>A0A0H5C8K9_CYBJN</name>
<feature type="repeat" description="WD" evidence="5">
    <location>
        <begin position="99"/>
        <end position="140"/>
    </location>
</feature>
<dbReference type="SUPFAM" id="SSF50978">
    <property type="entry name" value="WD40 repeat-like"/>
    <property type="match status" value="1"/>
</dbReference>
<dbReference type="InterPro" id="IPR001680">
    <property type="entry name" value="WD40_rpt"/>
</dbReference>